<feature type="compositionally biased region" description="Low complexity" evidence="1">
    <location>
        <begin position="1"/>
        <end position="28"/>
    </location>
</feature>
<name>A0A0D2G811_9EURO</name>
<organism evidence="2 3">
    <name type="scientific">Fonsecaea pedrosoi CBS 271.37</name>
    <dbReference type="NCBI Taxonomy" id="1442368"/>
    <lineage>
        <taxon>Eukaryota</taxon>
        <taxon>Fungi</taxon>
        <taxon>Dikarya</taxon>
        <taxon>Ascomycota</taxon>
        <taxon>Pezizomycotina</taxon>
        <taxon>Eurotiomycetes</taxon>
        <taxon>Chaetothyriomycetidae</taxon>
        <taxon>Chaetothyriales</taxon>
        <taxon>Herpotrichiellaceae</taxon>
        <taxon>Fonsecaea</taxon>
    </lineage>
</organism>
<accession>A0A0D2G811</accession>
<dbReference type="VEuPathDB" id="FungiDB:Z517_11650"/>
<proteinExistence type="predicted"/>
<dbReference type="HOGENOM" id="CLU_2061242_0_0_1"/>
<gene>
    <name evidence="2" type="ORF">Z517_11650</name>
</gene>
<evidence type="ECO:0000256" key="1">
    <source>
        <dbReference type="SAM" id="MobiDB-lite"/>
    </source>
</evidence>
<keyword evidence="3" id="KW-1185">Reference proteome</keyword>
<feature type="region of interest" description="Disordered" evidence="1">
    <location>
        <begin position="1"/>
        <end position="33"/>
    </location>
</feature>
<dbReference type="RefSeq" id="XP_013278688.1">
    <property type="nucleotide sequence ID" value="XM_013423234.1"/>
</dbReference>
<dbReference type="GeneID" id="25311140"/>
<evidence type="ECO:0000313" key="2">
    <source>
        <dbReference type="EMBL" id="KIW74880.1"/>
    </source>
</evidence>
<reference evidence="2 3" key="1">
    <citation type="submission" date="2015-01" db="EMBL/GenBank/DDBJ databases">
        <title>The Genome Sequence of Fonsecaea pedrosoi CBS 271.37.</title>
        <authorList>
            <consortium name="The Broad Institute Genomics Platform"/>
            <person name="Cuomo C."/>
            <person name="de Hoog S."/>
            <person name="Gorbushina A."/>
            <person name="Stielow B."/>
            <person name="Teixiera M."/>
            <person name="Abouelleil A."/>
            <person name="Chapman S.B."/>
            <person name="Priest M."/>
            <person name="Young S.K."/>
            <person name="Wortman J."/>
            <person name="Nusbaum C."/>
            <person name="Birren B."/>
        </authorList>
    </citation>
    <scope>NUCLEOTIDE SEQUENCE [LARGE SCALE GENOMIC DNA]</scope>
    <source>
        <strain evidence="2 3">CBS 271.37</strain>
    </source>
</reference>
<dbReference type="OrthoDB" id="4147826at2759"/>
<evidence type="ECO:0000313" key="3">
    <source>
        <dbReference type="Proteomes" id="UP000053029"/>
    </source>
</evidence>
<protein>
    <submittedName>
        <fullName evidence="2">Uncharacterized protein</fullName>
    </submittedName>
</protein>
<dbReference type="EMBL" id="KN846976">
    <property type="protein sequence ID" value="KIW74880.1"/>
    <property type="molecule type" value="Genomic_DNA"/>
</dbReference>
<dbReference type="AlphaFoldDB" id="A0A0D2G811"/>
<dbReference type="Proteomes" id="UP000053029">
    <property type="component" value="Unassembled WGS sequence"/>
</dbReference>
<sequence>MASSHASSHSQSSTQPSTPSTLELPPETMGSEPVLVKEGNSWVLYVTDKAPNPDSIPDLQWDQCSTIIVRINPLPDTPPGAEYPMIDFNHAPISLANLVERVGQISALMRSKLQDDINAGQKTVQVVFGEC</sequence>